<dbReference type="GO" id="GO:0051287">
    <property type="term" value="F:NAD binding"/>
    <property type="evidence" value="ECO:0007669"/>
    <property type="project" value="InterPro"/>
</dbReference>
<dbReference type="InterPro" id="IPR036291">
    <property type="entry name" value="NAD(P)-bd_dom_sf"/>
</dbReference>
<gene>
    <name evidence="6" type="ORF">BJ970_001189</name>
</gene>
<dbReference type="InterPro" id="IPR050223">
    <property type="entry name" value="D-isomer_2-hydroxyacid_DH"/>
</dbReference>
<sequence>MNADNAQITSDNRLVCCLSPFDETEVRGWFPPDVTLRMVDPTIGPRDLQAACTGATVVIGDLLHRAVLDRHFLAVLAPGAFVQQPSVGYDTIDVPTASQTGVTVANAAGYNSDAVADWVVAALYSLVRGLHWRDAQIRKGQWPDHSPARELSTLTVGLLGFGNVGHAIAQRLTPIVDTVLYHDLRKAETAAAYVSQQEVLERSDVLSVQLPLTPATRGLIGADELNRLPEGALLINAGRGGVVDEQALADAVTAGHLAGAALDVFADEPLKQDSPLLACDRVLLSPHIAGDTVTANDRLLDVVRENVQRVLTGWPPEHMVTSSR</sequence>
<dbReference type="AlphaFoldDB" id="A0A840Q5K6"/>
<name>A0A840Q5K6_9PSEU</name>
<comment type="caution">
    <text evidence="6">The sequence shown here is derived from an EMBL/GenBank/DDBJ whole genome shotgun (WGS) entry which is preliminary data.</text>
</comment>
<dbReference type="PANTHER" id="PTHR10996">
    <property type="entry name" value="2-HYDROXYACID DEHYDROGENASE-RELATED"/>
    <property type="match status" value="1"/>
</dbReference>
<dbReference type="GO" id="GO:0004617">
    <property type="term" value="F:phosphoglycerate dehydrogenase activity"/>
    <property type="evidence" value="ECO:0007669"/>
    <property type="project" value="UniProtKB-EC"/>
</dbReference>
<dbReference type="RefSeq" id="WP_184724743.1">
    <property type="nucleotide sequence ID" value="NZ_JACHIW010000001.1"/>
</dbReference>
<dbReference type="PANTHER" id="PTHR10996:SF283">
    <property type="entry name" value="GLYOXYLATE_HYDROXYPYRUVATE REDUCTASE B"/>
    <property type="match status" value="1"/>
</dbReference>
<dbReference type="Gene3D" id="3.40.50.720">
    <property type="entry name" value="NAD(P)-binding Rossmann-like Domain"/>
    <property type="match status" value="2"/>
</dbReference>
<evidence type="ECO:0000259" key="4">
    <source>
        <dbReference type="Pfam" id="PF00389"/>
    </source>
</evidence>
<evidence type="ECO:0000256" key="1">
    <source>
        <dbReference type="ARBA" id="ARBA00005854"/>
    </source>
</evidence>
<dbReference type="InterPro" id="IPR006139">
    <property type="entry name" value="D-isomer_2_OHA_DH_cat_dom"/>
</dbReference>
<dbReference type="InterPro" id="IPR029753">
    <property type="entry name" value="D-isomer_DH_CS"/>
</dbReference>
<dbReference type="GO" id="GO:0016618">
    <property type="term" value="F:hydroxypyruvate reductase [NAD(P)H] activity"/>
    <property type="evidence" value="ECO:0007669"/>
    <property type="project" value="TreeGrafter"/>
</dbReference>
<evidence type="ECO:0000313" key="7">
    <source>
        <dbReference type="Proteomes" id="UP000584374"/>
    </source>
</evidence>
<evidence type="ECO:0000313" key="6">
    <source>
        <dbReference type="EMBL" id="MBB5153655.1"/>
    </source>
</evidence>
<evidence type="ECO:0000256" key="2">
    <source>
        <dbReference type="ARBA" id="ARBA00023002"/>
    </source>
</evidence>
<dbReference type="GO" id="GO:0030267">
    <property type="term" value="F:glyoxylate reductase (NADPH) activity"/>
    <property type="evidence" value="ECO:0007669"/>
    <property type="project" value="TreeGrafter"/>
</dbReference>
<evidence type="ECO:0000259" key="5">
    <source>
        <dbReference type="Pfam" id="PF02826"/>
    </source>
</evidence>
<proteinExistence type="inferred from homology"/>
<dbReference type="GO" id="GO:0005829">
    <property type="term" value="C:cytosol"/>
    <property type="evidence" value="ECO:0007669"/>
    <property type="project" value="TreeGrafter"/>
</dbReference>
<dbReference type="InterPro" id="IPR006140">
    <property type="entry name" value="D-isomer_DH_NAD-bd"/>
</dbReference>
<dbReference type="Pfam" id="PF00389">
    <property type="entry name" value="2-Hacid_dh"/>
    <property type="match status" value="1"/>
</dbReference>
<keyword evidence="7" id="KW-1185">Reference proteome</keyword>
<reference evidence="6 7" key="1">
    <citation type="submission" date="2020-08" db="EMBL/GenBank/DDBJ databases">
        <title>Sequencing the genomes of 1000 actinobacteria strains.</title>
        <authorList>
            <person name="Klenk H.-P."/>
        </authorList>
    </citation>
    <scope>NUCLEOTIDE SEQUENCE [LARGE SCALE GENOMIC DNA]</scope>
    <source>
        <strain evidence="6 7">DSM 45584</strain>
    </source>
</reference>
<dbReference type="SUPFAM" id="SSF51735">
    <property type="entry name" value="NAD(P)-binding Rossmann-fold domains"/>
    <property type="match status" value="1"/>
</dbReference>
<dbReference type="EC" id="1.1.1.95" evidence="6"/>
<dbReference type="PROSITE" id="PS00671">
    <property type="entry name" value="D_2_HYDROXYACID_DH_3"/>
    <property type="match status" value="1"/>
</dbReference>
<dbReference type="EMBL" id="JACHIW010000001">
    <property type="protein sequence ID" value="MBB5153655.1"/>
    <property type="molecule type" value="Genomic_DNA"/>
</dbReference>
<dbReference type="Proteomes" id="UP000584374">
    <property type="component" value="Unassembled WGS sequence"/>
</dbReference>
<keyword evidence="2 3" id="KW-0560">Oxidoreductase</keyword>
<dbReference type="Pfam" id="PF02826">
    <property type="entry name" value="2-Hacid_dh_C"/>
    <property type="match status" value="1"/>
</dbReference>
<dbReference type="SUPFAM" id="SSF52283">
    <property type="entry name" value="Formate/glycerate dehydrogenase catalytic domain-like"/>
    <property type="match status" value="1"/>
</dbReference>
<feature type="domain" description="D-isomer specific 2-hydroxyacid dehydrogenase catalytic" evidence="4">
    <location>
        <begin position="49"/>
        <end position="320"/>
    </location>
</feature>
<evidence type="ECO:0000256" key="3">
    <source>
        <dbReference type="RuleBase" id="RU003719"/>
    </source>
</evidence>
<feature type="domain" description="D-isomer specific 2-hydroxyacid dehydrogenase NAD-binding" evidence="5">
    <location>
        <begin position="121"/>
        <end position="289"/>
    </location>
</feature>
<organism evidence="6 7">
    <name type="scientific">Saccharopolyspora phatthalungensis</name>
    <dbReference type="NCBI Taxonomy" id="664693"/>
    <lineage>
        <taxon>Bacteria</taxon>
        <taxon>Bacillati</taxon>
        <taxon>Actinomycetota</taxon>
        <taxon>Actinomycetes</taxon>
        <taxon>Pseudonocardiales</taxon>
        <taxon>Pseudonocardiaceae</taxon>
        <taxon>Saccharopolyspora</taxon>
    </lineage>
</organism>
<protein>
    <submittedName>
        <fullName evidence="6">D-3-phosphoglycerate dehydrogenase</fullName>
        <ecNumber evidence="6">1.1.1.95</ecNumber>
    </submittedName>
</protein>
<accession>A0A840Q5K6</accession>
<comment type="similarity">
    <text evidence="1 3">Belongs to the D-isomer specific 2-hydroxyacid dehydrogenase family.</text>
</comment>